<sequence>MYITNRKTVKDWQKIRESIIGSTDEIEWRKAFNDFFWGRVQSRYLEPIQSLRNDDSYHGYGFTIMTLLCSLIEFLDSCYEGKTYRQCNTNELKKHEYNRSKQCFIDFLTKREPFSKKFSEVEAMDFYSSVRCGLLHEASTKNGWRIWGKSNSGVDIVCMETKTVYRDDFEDAIKKYIKEYGDKLASNRTLQEAFIRKFDALCE</sequence>
<dbReference type="AlphaFoldDB" id="A0A432YD57"/>
<evidence type="ECO:0000313" key="1">
    <source>
        <dbReference type="EMBL" id="RUO58796.1"/>
    </source>
</evidence>
<keyword evidence="2" id="KW-1185">Reference proteome</keyword>
<organism evidence="1 2">
    <name type="scientific">Pseudidiomarina marina</name>
    <dbReference type="NCBI Taxonomy" id="502366"/>
    <lineage>
        <taxon>Bacteria</taxon>
        <taxon>Pseudomonadati</taxon>
        <taxon>Pseudomonadota</taxon>
        <taxon>Gammaproteobacteria</taxon>
        <taxon>Alteromonadales</taxon>
        <taxon>Idiomarinaceae</taxon>
        <taxon>Pseudidiomarina</taxon>
    </lineage>
</organism>
<dbReference type="EMBL" id="PIPZ01000004">
    <property type="protein sequence ID" value="RUO58796.1"/>
    <property type="molecule type" value="Genomic_DNA"/>
</dbReference>
<evidence type="ECO:0000313" key="2">
    <source>
        <dbReference type="Proteomes" id="UP000288127"/>
    </source>
</evidence>
<reference evidence="2" key="1">
    <citation type="journal article" date="2018" name="Front. Microbiol.">
        <title>Genome-Based Analysis Reveals the Taxonomy and Diversity of the Family Idiomarinaceae.</title>
        <authorList>
            <person name="Liu Y."/>
            <person name="Lai Q."/>
            <person name="Shao Z."/>
        </authorList>
    </citation>
    <scope>NUCLEOTIDE SEQUENCE [LARGE SCALE GENOMIC DNA]</scope>
    <source>
        <strain evidence="2">PIM1</strain>
    </source>
</reference>
<protein>
    <submittedName>
        <fullName evidence="1">Uncharacterized protein</fullName>
    </submittedName>
</protein>
<comment type="caution">
    <text evidence="1">The sequence shown here is derived from an EMBL/GenBank/DDBJ whole genome shotgun (WGS) entry which is preliminary data.</text>
</comment>
<proteinExistence type="predicted"/>
<accession>A0A432YD57</accession>
<name>A0A432YD57_9GAMM</name>
<gene>
    <name evidence="1" type="ORF">CWI76_10115</name>
</gene>
<dbReference type="Proteomes" id="UP000288127">
    <property type="component" value="Unassembled WGS sequence"/>
</dbReference>